<name>G0NV18_CAEBE</name>
<reference evidence="3" key="1">
    <citation type="submission" date="2011-07" db="EMBL/GenBank/DDBJ databases">
        <authorList>
            <consortium name="Caenorhabditis brenneri Sequencing and Analysis Consortium"/>
            <person name="Wilson R.K."/>
        </authorList>
    </citation>
    <scope>NUCLEOTIDE SEQUENCE [LARGE SCALE GENOMIC DNA]</scope>
    <source>
        <strain evidence="3">PB2801</strain>
    </source>
</reference>
<dbReference type="InParanoid" id="G0NV18"/>
<keyword evidence="3" id="KW-1185">Reference proteome</keyword>
<dbReference type="EMBL" id="GL379953">
    <property type="protein sequence ID" value="EGT38041.1"/>
    <property type="molecule type" value="Genomic_DNA"/>
</dbReference>
<proteinExistence type="predicted"/>
<organism evidence="3">
    <name type="scientific">Caenorhabditis brenneri</name>
    <name type="common">Nematode worm</name>
    <dbReference type="NCBI Taxonomy" id="135651"/>
    <lineage>
        <taxon>Eukaryota</taxon>
        <taxon>Metazoa</taxon>
        <taxon>Ecdysozoa</taxon>
        <taxon>Nematoda</taxon>
        <taxon>Chromadorea</taxon>
        <taxon>Rhabditida</taxon>
        <taxon>Rhabditina</taxon>
        <taxon>Rhabditomorpha</taxon>
        <taxon>Rhabditoidea</taxon>
        <taxon>Rhabditidae</taxon>
        <taxon>Peloderinae</taxon>
        <taxon>Caenorhabditis</taxon>
    </lineage>
</organism>
<evidence type="ECO:0000313" key="2">
    <source>
        <dbReference type="EMBL" id="EGT38041.1"/>
    </source>
</evidence>
<dbReference type="HOGENOM" id="CLU_2160601_0_0_1"/>
<evidence type="ECO:0000313" key="3">
    <source>
        <dbReference type="Proteomes" id="UP000008068"/>
    </source>
</evidence>
<protein>
    <submittedName>
        <fullName evidence="2">Uncharacterized protein</fullName>
    </submittedName>
</protein>
<sequence>MPAAPAFNAYCFQPSPLAPLAPTPLGVISRCRPAGSDSSDATPTKRPSPEAIVEDSPILPLMSQQLASNVVGQQYFGYYPQTEMHNYNYSVGASTQPPPGFGYNFDQFLLN</sequence>
<feature type="region of interest" description="Disordered" evidence="1">
    <location>
        <begin position="31"/>
        <end position="52"/>
    </location>
</feature>
<gene>
    <name evidence="2" type="ORF">CAEBREN_18881</name>
</gene>
<dbReference type="AlphaFoldDB" id="G0NV18"/>
<evidence type="ECO:0000256" key="1">
    <source>
        <dbReference type="SAM" id="MobiDB-lite"/>
    </source>
</evidence>
<dbReference type="Proteomes" id="UP000008068">
    <property type="component" value="Unassembled WGS sequence"/>
</dbReference>
<accession>G0NV18</accession>